<feature type="region of interest" description="Disordered" evidence="5">
    <location>
        <begin position="348"/>
        <end position="385"/>
    </location>
</feature>
<dbReference type="PANTHER" id="PTHR23423">
    <property type="entry name" value="ORGANIC SOLUTE TRANSPORTER-RELATED"/>
    <property type="match status" value="1"/>
</dbReference>
<comment type="subcellular location">
    <subcellularLocation>
        <location evidence="1">Membrane</location>
        <topology evidence="1">Multi-pass membrane protein</topology>
    </subcellularLocation>
</comment>
<dbReference type="GO" id="GO:0016020">
    <property type="term" value="C:membrane"/>
    <property type="evidence" value="ECO:0007669"/>
    <property type="project" value="UniProtKB-SubCell"/>
</dbReference>
<feature type="transmembrane region" description="Helical" evidence="6">
    <location>
        <begin position="40"/>
        <end position="60"/>
    </location>
</feature>
<keyword evidence="8" id="KW-1185">Reference proteome</keyword>
<protein>
    <submittedName>
        <fullName evidence="7">Putative organic solute transporter ostalpha</fullName>
    </submittedName>
</protein>
<evidence type="ECO:0000256" key="6">
    <source>
        <dbReference type="SAM" id="Phobius"/>
    </source>
</evidence>
<dbReference type="EMBL" id="SUNJ01014063">
    <property type="protein sequence ID" value="TPP56798.1"/>
    <property type="molecule type" value="Genomic_DNA"/>
</dbReference>
<dbReference type="AlphaFoldDB" id="A0A504YDU5"/>
<feature type="transmembrane region" description="Helical" evidence="6">
    <location>
        <begin position="245"/>
        <end position="266"/>
    </location>
</feature>
<feature type="transmembrane region" description="Helical" evidence="6">
    <location>
        <begin position="201"/>
        <end position="224"/>
    </location>
</feature>
<keyword evidence="2 6" id="KW-0812">Transmembrane</keyword>
<evidence type="ECO:0000313" key="8">
    <source>
        <dbReference type="Proteomes" id="UP000316759"/>
    </source>
</evidence>
<comment type="caution">
    <text evidence="7">The sequence shown here is derived from an EMBL/GenBank/DDBJ whole genome shotgun (WGS) entry which is preliminary data.</text>
</comment>
<feature type="compositionally biased region" description="Basic residues" evidence="5">
    <location>
        <begin position="349"/>
        <end position="363"/>
    </location>
</feature>
<gene>
    <name evidence="7" type="ORF">FGIG_02735</name>
</gene>
<dbReference type="OrthoDB" id="5348404at2759"/>
<dbReference type="Proteomes" id="UP000316759">
    <property type="component" value="Unassembled WGS sequence"/>
</dbReference>
<organism evidence="7 8">
    <name type="scientific">Fasciola gigantica</name>
    <name type="common">Giant liver fluke</name>
    <dbReference type="NCBI Taxonomy" id="46835"/>
    <lineage>
        <taxon>Eukaryota</taxon>
        <taxon>Metazoa</taxon>
        <taxon>Spiralia</taxon>
        <taxon>Lophotrochozoa</taxon>
        <taxon>Platyhelminthes</taxon>
        <taxon>Trematoda</taxon>
        <taxon>Digenea</taxon>
        <taxon>Plagiorchiida</taxon>
        <taxon>Echinostomata</taxon>
        <taxon>Echinostomatoidea</taxon>
        <taxon>Fasciolidae</taxon>
        <taxon>Fasciola</taxon>
    </lineage>
</organism>
<keyword evidence="4 6" id="KW-0472">Membrane</keyword>
<dbReference type="STRING" id="46835.A0A504YDU5"/>
<feature type="transmembrane region" description="Helical" evidence="6">
    <location>
        <begin position="75"/>
        <end position="96"/>
    </location>
</feature>
<feature type="transmembrane region" description="Helical" evidence="6">
    <location>
        <begin position="6"/>
        <end position="28"/>
    </location>
</feature>
<name>A0A504YDU5_FASGI</name>
<feature type="transmembrane region" description="Helical" evidence="6">
    <location>
        <begin position="278"/>
        <end position="299"/>
    </location>
</feature>
<evidence type="ECO:0000256" key="3">
    <source>
        <dbReference type="ARBA" id="ARBA00022989"/>
    </source>
</evidence>
<proteinExistence type="predicted"/>
<evidence type="ECO:0000256" key="1">
    <source>
        <dbReference type="ARBA" id="ARBA00004141"/>
    </source>
</evidence>
<reference evidence="7 8" key="1">
    <citation type="submission" date="2019-04" db="EMBL/GenBank/DDBJ databases">
        <title>Annotation for the trematode Fasciola gigantica.</title>
        <authorList>
            <person name="Choi Y.-J."/>
        </authorList>
    </citation>
    <scope>NUCLEOTIDE SEQUENCE [LARGE SCALE GENOMIC DNA]</scope>
    <source>
        <strain evidence="7">Uganda_cow_1</strain>
    </source>
</reference>
<dbReference type="SMART" id="SM01417">
    <property type="entry name" value="Solute_trans_a"/>
    <property type="match status" value="1"/>
</dbReference>
<keyword evidence="3 6" id="KW-1133">Transmembrane helix</keyword>
<dbReference type="InterPro" id="IPR005178">
    <property type="entry name" value="Ostalpha/TMEM184C"/>
</dbReference>
<dbReference type="Pfam" id="PF03619">
    <property type="entry name" value="Solute_trans_a"/>
    <property type="match status" value="1"/>
</dbReference>
<evidence type="ECO:0000313" key="7">
    <source>
        <dbReference type="EMBL" id="TPP56798.1"/>
    </source>
</evidence>
<evidence type="ECO:0000256" key="4">
    <source>
        <dbReference type="ARBA" id="ARBA00023136"/>
    </source>
</evidence>
<evidence type="ECO:0000256" key="2">
    <source>
        <dbReference type="ARBA" id="ARBA00022692"/>
    </source>
</evidence>
<evidence type="ECO:0000256" key="5">
    <source>
        <dbReference type="SAM" id="MobiDB-lite"/>
    </source>
</evidence>
<feature type="region of interest" description="Disordered" evidence="5">
    <location>
        <begin position="422"/>
        <end position="461"/>
    </location>
</feature>
<accession>A0A504YDU5</accession>
<sequence>MDWRTWIKPLFIGLYTILICIVLPLLVIEFRKTSPTVVSAWFIGGIFVLGAVPISLWTILDHLIHYTKPYLQRHIIRILWMVPIYALDAWLALKFPSSAIFFDTLRECYEAYVIYNFLAFLLNYLRHEYPDFVYLVEQKEQVKHLPPFCCCKQWTMGRQFIDHCRHGTLQYTVIRPITTAIALICELAGVYGEAEFSFRQAFLYLTIINNISQVWALYCLILFYKCLKEELRPMNPVSKFICVKFVVFMSFWQSILIFILAVSGVFKDVKIWEMHDVKSIGIVLQNFAICIEMFFAALAHHFSFSHQPYVDPNAPQGNCCTSWWSMWDVSDMRRDVFEHVRHIGNTLRHLGKPGRRDSHRRHPVPNYHPTRVPLLSDSGGDDDEDYLRVESNPLLRQSNTEKPQSLLTAPPQVSLVDIVLSPSLSNTDPPEQAGAPSIPSAITPHSNGDMRLGFPEQNLLQ</sequence>